<evidence type="ECO:0000313" key="2">
    <source>
        <dbReference type="Proteomes" id="UP000054843"/>
    </source>
</evidence>
<proteinExistence type="predicted"/>
<keyword evidence="2" id="KW-1185">Reference proteome</keyword>
<reference evidence="1 2" key="1">
    <citation type="submission" date="2015-01" db="EMBL/GenBank/DDBJ databases">
        <title>Evolution of Trichinella species and genotypes.</title>
        <authorList>
            <person name="Korhonen P.K."/>
            <person name="Edoardo P."/>
            <person name="Giuseppe L.R."/>
            <person name="Gasser R.B."/>
        </authorList>
    </citation>
    <scope>NUCLEOTIDE SEQUENCE [LARGE SCALE GENOMIC DNA]</scope>
    <source>
        <strain evidence="1">ISS1980</strain>
    </source>
</reference>
<dbReference type="AlphaFoldDB" id="A0A0V1MY27"/>
<dbReference type="EMBL" id="JYDO01000028">
    <property type="protein sequence ID" value="KRZ76483.1"/>
    <property type="molecule type" value="Genomic_DNA"/>
</dbReference>
<name>A0A0V1MY27_9BILA</name>
<comment type="caution">
    <text evidence="1">The sequence shown here is derived from an EMBL/GenBank/DDBJ whole genome shotgun (WGS) entry which is preliminary data.</text>
</comment>
<organism evidence="1 2">
    <name type="scientific">Trichinella papuae</name>
    <dbReference type="NCBI Taxonomy" id="268474"/>
    <lineage>
        <taxon>Eukaryota</taxon>
        <taxon>Metazoa</taxon>
        <taxon>Ecdysozoa</taxon>
        <taxon>Nematoda</taxon>
        <taxon>Enoplea</taxon>
        <taxon>Dorylaimia</taxon>
        <taxon>Trichinellida</taxon>
        <taxon>Trichinellidae</taxon>
        <taxon>Trichinella</taxon>
    </lineage>
</organism>
<evidence type="ECO:0000313" key="1">
    <source>
        <dbReference type="EMBL" id="KRZ76483.1"/>
    </source>
</evidence>
<protein>
    <submittedName>
        <fullName evidence="1">Uncharacterized protein</fullName>
    </submittedName>
</protein>
<gene>
    <name evidence="1" type="ORF">T10_8589</name>
</gene>
<sequence length="70" mass="8182">MTRSTKPIKEEQSPFVQLILHLMSLPIYGCVTCMQELLSSYQMKVKIFTRGANKHSEVRKKQQKNRQQVS</sequence>
<dbReference type="Proteomes" id="UP000054843">
    <property type="component" value="Unassembled WGS sequence"/>
</dbReference>
<accession>A0A0V1MY27</accession>